<dbReference type="Gene3D" id="1.20.1640.10">
    <property type="entry name" value="Multidrug efflux transporter AcrB transmembrane domain"/>
    <property type="match status" value="2"/>
</dbReference>
<feature type="transmembrane region" description="Helical" evidence="7">
    <location>
        <begin position="515"/>
        <end position="534"/>
    </location>
</feature>
<proteinExistence type="predicted"/>
<feature type="region of interest" description="Disordered" evidence="6">
    <location>
        <begin position="676"/>
        <end position="702"/>
    </location>
</feature>
<evidence type="ECO:0000256" key="7">
    <source>
        <dbReference type="SAM" id="Phobius"/>
    </source>
</evidence>
<feature type="transmembrane region" description="Helical" evidence="7">
    <location>
        <begin position="371"/>
        <end position="393"/>
    </location>
</feature>
<dbReference type="InterPro" id="IPR004869">
    <property type="entry name" value="MMPL_dom"/>
</dbReference>
<gene>
    <name evidence="9" type="ORF">GCM10009539_54400</name>
</gene>
<sequence>MPGLRKSVSGVPVVERLAAWATRHRLAVILGWLGFVAAAVLVSGLIPGPGARSVDPGESGRAQEVLDAQDGVQGIQESVLVQSDDPAELRTAVTAVVTALRTAEVAQVWSPADDPTRLTAGSALITYQVAGPVEGAAVRADAVAATVERVAQRYPGARIVVAGDRSLSTAVDRAIGADVRRSERISLPLTVAILLVVFGALVAASIPVLLTATVLLATFGLLQVVDHWLSVNSAATTMVLLIGVAVGVDYVLFSLRRVREERAAGRDTATAVRIAGRTSGSVILVSGLIVIGCLSGLFFVGIDVFRGAAVGIVLVVAIAVLGALTVLPAVLAALGPRVEWGRMPFVGRRRAAGTGSAAWARLATAVTRRPLAWGGGAAVLLVLLAAPATGLHLQDAAVTDSLPRSVPAIDAAARMDAAFPGAASPARVVVWSDTGAPDLERVRTALRGLDRVTVIRYGDAVLARVPLGGTDDAANRALRELRTTTLPAALGGYRFAVAGRTAFAADFTDQLTRRAPVVLAFVLVLAFLLILAVFRSVRLAVASIVLNLLSIAAACGVLTFVFQYASGYGGIVSWLPLFLFVLLFGLSMDYHLFILSRIRERRSIVGGIAASAGVVTSAAVIMTAAFSIFVTLSAIEYRMLGVGAAVAILLDATVVRGVLLPAALSLLGLYTGSDRSRDHRTGVDQASGTRHDGVASVANADG</sequence>
<feature type="transmembrane region" description="Helical" evidence="7">
    <location>
        <begin position="541"/>
        <end position="565"/>
    </location>
</feature>
<feature type="transmembrane region" description="Helical" evidence="7">
    <location>
        <begin position="308"/>
        <end position="334"/>
    </location>
</feature>
<feature type="transmembrane region" description="Helical" evidence="7">
    <location>
        <begin position="642"/>
        <end position="670"/>
    </location>
</feature>
<accession>A0ABN0UUG9</accession>
<evidence type="ECO:0000256" key="2">
    <source>
        <dbReference type="ARBA" id="ARBA00022475"/>
    </source>
</evidence>
<evidence type="ECO:0000259" key="8">
    <source>
        <dbReference type="Pfam" id="PF03176"/>
    </source>
</evidence>
<dbReference type="PANTHER" id="PTHR33406">
    <property type="entry name" value="MEMBRANE PROTEIN MJ1562-RELATED"/>
    <property type="match status" value="1"/>
</dbReference>
<feature type="transmembrane region" description="Helical" evidence="7">
    <location>
        <begin position="189"/>
        <end position="222"/>
    </location>
</feature>
<feature type="transmembrane region" description="Helical" evidence="7">
    <location>
        <begin position="234"/>
        <end position="253"/>
    </location>
</feature>
<keyword evidence="5 7" id="KW-0472">Membrane</keyword>
<dbReference type="Pfam" id="PF03176">
    <property type="entry name" value="MMPL"/>
    <property type="match status" value="2"/>
</dbReference>
<keyword evidence="2" id="KW-1003">Cell membrane</keyword>
<feature type="transmembrane region" description="Helical" evidence="7">
    <location>
        <begin position="571"/>
        <end position="592"/>
    </location>
</feature>
<evidence type="ECO:0000313" key="9">
    <source>
        <dbReference type="EMBL" id="GAA0261844.1"/>
    </source>
</evidence>
<feature type="transmembrane region" description="Helical" evidence="7">
    <location>
        <begin position="282"/>
        <end position="302"/>
    </location>
</feature>
<dbReference type="RefSeq" id="WP_344651761.1">
    <property type="nucleotide sequence ID" value="NZ_BAAAGX010000021.1"/>
</dbReference>
<dbReference type="Proteomes" id="UP001500967">
    <property type="component" value="Unassembled WGS sequence"/>
</dbReference>
<evidence type="ECO:0000256" key="4">
    <source>
        <dbReference type="ARBA" id="ARBA00022989"/>
    </source>
</evidence>
<dbReference type="EMBL" id="BAAAGX010000021">
    <property type="protein sequence ID" value="GAA0261844.1"/>
    <property type="molecule type" value="Genomic_DNA"/>
</dbReference>
<evidence type="ECO:0000256" key="6">
    <source>
        <dbReference type="SAM" id="MobiDB-lite"/>
    </source>
</evidence>
<dbReference type="PANTHER" id="PTHR33406:SF13">
    <property type="entry name" value="MEMBRANE PROTEIN YDFJ"/>
    <property type="match status" value="1"/>
</dbReference>
<evidence type="ECO:0000313" key="10">
    <source>
        <dbReference type="Proteomes" id="UP001500967"/>
    </source>
</evidence>
<evidence type="ECO:0000256" key="5">
    <source>
        <dbReference type="ARBA" id="ARBA00023136"/>
    </source>
</evidence>
<keyword evidence="10" id="KW-1185">Reference proteome</keyword>
<name>A0ABN0UUG9_9ACTN</name>
<keyword evidence="3 7" id="KW-0812">Transmembrane</keyword>
<evidence type="ECO:0000256" key="3">
    <source>
        <dbReference type="ARBA" id="ARBA00022692"/>
    </source>
</evidence>
<feature type="domain" description="Membrane transport protein MMPL" evidence="8">
    <location>
        <begin position="125"/>
        <end position="371"/>
    </location>
</feature>
<comment type="caution">
    <text evidence="9">The sequence shown here is derived from an EMBL/GenBank/DDBJ whole genome shotgun (WGS) entry which is preliminary data.</text>
</comment>
<dbReference type="SUPFAM" id="SSF82866">
    <property type="entry name" value="Multidrug efflux transporter AcrB transmembrane domain"/>
    <property type="match status" value="2"/>
</dbReference>
<keyword evidence="4 7" id="KW-1133">Transmembrane helix</keyword>
<protein>
    <submittedName>
        <fullName evidence="9">MMPL family transporter</fullName>
    </submittedName>
</protein>
<evidence type="ECO:0000256" key="1">
    <source>
        <dbReference type="ARBA" id="ARBA00004651"/>
    </source>
</evidence>
<dbReference type="InterPro" id="IPR050545">
    <property type="entry name" value="Mycobact_MmpL"/>
</dbReference>
<feature type="transmembrane region" description="Helical" evidence="7">
    <location>
        <begin position="26"/>
        <end position="46"/>
    </location>
</feature>
<reference evidence="9 10" key="1">
    <citation type="journal article" date="2019" name="Int. J. Syst. Evol. Microbiol.">
        <title>The Global Catalogue of Microorganisms (GCM) 10K type strain sequencing project: providing services to taxonomists for standard genome sequencing and annotation.</title>
        <authorList>
            <consortium name="The Broad Institute Genomics Platform"/>
            <consortium name="The Broad Institute Genome Sequencing Center for Infectious Disease"/>
            <person name="Wu L."/>
            <person name="Ma J."/>
        </authorList>
    </citation>
    <scope>NUCLEOTIDE SEQUENCE [LARGE SCALE GENOMIC DNA]</scope>
    <source>
        <strain evidence="9 10">JCM 10425</strain>
    </source>
</reference>
<feature type="domain" description="Membrane transport protein MMPL" evidence="8">
    <location>
        <begin position="458"/>
        <end position="670"/>
    </location>
</feature>
<organism evidence="9 10">
    <name type="scientific">Cryptosporangium japonicum</name>
    <dbReference type="NCBI Taxonomy" id="80872"/>
    <lineage>
        <taxon>Bacteria</taxon>
        <taxon>Bacillati</taxon>
        <taxon>Actinomycetota</taxon>
        <taxon>Actinomycetes</taxon>
        <taxon>Cryptosporangiales</taxon>
        <taxon>Cryptosporangiaceae</taxon>
        <taxon>Cryptosporangium</taxon>
    </lineage>
</organism>
<comment type="subcellular location">
    <subcellularLocation>
        <location evidence="1">Cell membrane</location>
        <topology evidence="1">Multi-pass membrane protein</topology>
    </subcellularLocation>
</comment>
<feature type="transmembrane region" description="Helical" evidence="7">
    <location>
        <begin position="604"/>
        <end position="630"/>
    </location>
</feature>